<dbReference type="AlphaFoldDB" id="H6BZ18"/>
<dbReference type="InParanoid" id="H6BZ18"/>
<evidence type="ECO:0000313" key="2">
    <source>
        <dbReference type="Proteomes" id="UP000007304"/>
    </source>
</evidence>
<dbReference type="GeneID" id="20309584"/>
<dbReference type="RefSeq" id="XP_009157342.1">
    <property type="nucleotide sequence ID" value="XM_009159094.1"/>
</dbReference>
<protein>
    <submittedName>
        <fullName evidence="1">Uncharacterized protein</fullName>
    </submittedName>
</protein>
<dbReference type="HOGENOM" id="CLU_2171061_0_0_1"/>
<sequence>MAHMPDVIREQAKARGRIHKDMACGKGLTSVDGEQRQTRRAACLLHAGCRVQMSKRRSGDGYLIAMKRPKGAEARRGRGRVVVGLRATRKPVRVRLDEVYLVLWPNSRGR</sequence>
<dbReference type="EMBL" id="JH226133">
    <property type="protein sequence ID" value="EHY56881.1"/>
    <property type="molecule type" value="Genomic_DNA"/>
</dbReference>
<reference evidence="1" key="1">
    <citation type="submission" date="2011-07" db="EMBL/GenBank/DDBJ databases">
        <title>The Genome Sequence of Exophiala (Wangiella) dermatitidis NIH/UT8656.</title>
        <authorList>
            <consortium name="The Broad Institute Genome Sequencing Platform"/>
            <person name="Cuomo C."/>
            <person name="Wang Z."/>
            <person name="Hunicke-Smith S."/>
            <person name="Szanislo P.J."/>
            <person name="Earl A."/>
            <person name="Young S.K."/>
            <person name="Zeng Q."/>
            <person name="Gargeya S."/>
            <person name="Fitzgerald M."/>
            <person name="Haas B."/>
            <person name="Abouelleil A."/>
            <person name="Alvarado L."/>
            <person name="Arachchi H.M."/>
            <person name="Berlin A."/>
            <person name="Brown A."/>
            <person name="Chapman S.B."/>
            <person name="Chen Z."/>
            <person name="Dunbar C."/>
            <person name="Freedman E."/>
            <person name="Gearin G."/>
            <person name="Gellesch M."/>
            <person name="Goldberg J."/>
            <person name="Griggs A."/>
            <person name="Gujja S."/>
            <person name="Heiman D."/>
            <person name="Howarth C."/>
            <person name="Larson L."/>
            <person name="Lui A."/>
            <person name="MacDonald P.J.P."/>
            <person name="Montmayeur A."/>
            <person name="Murphy C."/>
            <person name="Neiman D."/>
            <person name="Pearson M."/>
            <person name="Priest M."/>
            <person name="Roberts A."/>
            <person name="Saif S."/>
            <person name="Shea T."/>
            <person name="Shenoy N."/>
            <person name="Sisk P."/>
            <person name="Stolte C."/>
            <person name="Sykes S."/>
            <person name="Wortman J."/>
            <person name="Nusbaum C."/>
            <person name="Birren B."/>
        </authorList>
    </citation>
    <scope>NUCLEOTIDE SEQUENCE</scope>
    <source>
        <strain evidence="1">NIH/UT8656</strain>
    </source>
</reference>
<evidence type="ECO:0000313" key="1">
    <source>
        <dbReference type="EMBL" id="EHY56881.1"/>
    </source>
</evidence>
<accession>H6BZ18</accession>
<organism evidence="1 2">
    <name type="scientific">Exophiala dermatitidis (strain ATCC 34100 / CBS 525.76 / NIH/UT8656)</name>
    <name type="common">Black yeast</name>
    <name type="synonym">Wangiella dermatitidis</name>
    <dbReference type="NCBI Taxonomy" id="858893"/>
    <lineage>
        <taxon>Eukaryota</taxon>
        <taxon>Fungi</taxon>
        <taxon>Dikarya</taxon>
        <taxon>Ascomycota</taxon>
        <taxon>Pezizomycotina</taxon>
        <taxon>Eurotiomycetes</taxon>
        <taxon>Chaetothyriomycetidae</taxon>
        <taxon>Chaetothyriales</taxon>
        <taxon>Herpotrichiellaceae</taxon>
        <taxon>Exophiala</taxon>
    </lineage>
</organism>
<dbReference type="VEuPathDB" id="FungiDB:HMPREF1120_04945"/>
<name>H6BZ18_EXODN</name>
<gene>
    <name evidence="1" type="ORF">HMPREF1120_04945</name>
</gene>
<proteinExistence type="predicted"/>
<keyword evidence="2" id="KW-1185">Reference proteome</keyword>
<dbReference type="Proteomes" id="UP000007304">
    <property type="component" value="Unassembled WGS sequence"/>
</dbReference>